<keyword evidence="8" id="KW-0804">Transcription</keyword>
<evidence type="ECO:0000256" key="11">
    <source>
        <dbReference type="SAM" id="MobiDB-lite"/>
    </source>
</evidence>
<dbReference type="InterPro" id="IPR013087">
    <property type="entry name" value="Znf_C2H2_type"/>
</dbReference>
<evidence type="ECO:0000256" key="4">
    <source>
        <dbReference type="ARBA" id="ARBA00022771"/>
    </source>
</evidence>
<evidence type="ECO:0000256" key="2">
    <source>
        <dbReference type="ARBA" id="ARBA00022723"/>
    </source>
</evidence>
<accession>A0A8C4N4Y4</accession>
<dbReference type="AlphaFoldDB" id="A0A8C4N4Y4"/>
<feature type="domain" description="BTB" evidence="12">
    <location>
        <begin position="25"/>
        <end position="91"/>
    </location>
</feature>
<keyword evidence="15" id="KW-1185">Reference proteome</keyword>
<dbReference type="SUPFAM" id="SSF54695">
    <property type="entry name" value="POZ domain"/>
    <property type="match status" value="1"/>
</dbReference>
<organism evidence="14 15">
    <name type="scientific">Eptatretus burgeri</name>
    <name type="common">Inshore hagfish</name>
    <dbReference type="NCBI Taxonomy" id="7764"/>
    <lineage>
        <taxon>Eukaryota</taxon>
        <taxon>Metazoa</taxon>
        <taxon>Chordata</taxon>
        <taxon>Craniata</taxon>
        <taxon>Vertebrata</taxon>
        <taxon>Cyclostomata</taxon>
        <taxon>Myxini</taxon>
        <taxon>Myxiniformes</taxon>
        <taxon>Myxinidae</taxon>
        <taxon>Eptatretinae</taxon>
        <taxon>Eptatretus</taxon>
    </lineage>
</organism>
<dbReference type="InterPro" id="IPR050457">
    <property type="entry name" value="ZnFinger_BTB_dom_contain"/>
</dbReference>
<evidence type="ECO:0000256" key="6">
    <source>
        <dbReference type="ARBA" id="ARBA00023015"/>
    </source>
</evidence>
<evidence type="ECO:0000259" key="12">
    <source>
        <dbReference type="PROSITE" id="PS50097"/>
    </source>
</evidence>
<dbReference type="Gene3D" id="3.30.160.60">
    <property type="entry name" value="Classic Zinc Finger"/>
    <property type="match status" value="1"/>
</dbReference>
<feature type="domain" description="C2H2-type" evidence="13">
    <location>
        <begin position="386"/>
        <end position="415"/>
    </location>
</feature>
<dbReference type="SMART" id="SM00225">
    <property type="entry name" value="BTB"/>
    <property type="match status" value="1"/>
</dbReference>
<comment type="subcellular location">
    <subcellularLocation>
        <location evidence="1">Nucleus</location>
    </subcellularLocation>
</comment>
<evidence type="ECO:0000313" key="15">
    <source>
        <dbReference type="Proteomes" id="UP000694388"/>
    </source>
</evidence>
<dbReference type="InterPro" id="IPR000210">
    <property type="entry name" value="BTB/POZ_dom"/>
</dbReference>
<proteinExistence type="predicted"/>
<keyword evidence="2" id="KW-0479">Metal-binding</keyword>
<evidence type="ECO:0000256" key="7">
    <source>
        <dbReference type="ARBA" id="ARBA00023125"/>
    </source>
</evidence>
<feature type="region of interest" description="Disordered" evidence="11">
    <location>
        <begin position="208"/>
        <end position="234"/>
    </location>
</feature>
<dbReference type="PANTHER" id="PTHR46105">
    <property type="entry name" value="AGAP004733-PA"/>
    <property type="match status" value="1"/>
</dbReference>
<dbReference type="GeneTree" id="ENSGT00940000169884"/>
<dbReference type="InterPro" id="IPR036236">
    <property type="entry name" value="Znf_C2H2_sf"/>
</dbReference>
<protein>
    <submittedName>
        <fullName evidence="14">Uncharacterized protein</fullName>
    </submittedName>
</protein>
<dbReference type="GO" id="GO:0000981">
    <property type="term" value="F:DNA-binding transcription factor activity, RNA polymerase II-specific"/>
    <property type="evidence" value="ECO:0007669"/>
    <property type="project" value="TreeGrafter"/>
</dbReference>
<dbReference type="SUPFAM" id="SSF57667">
    <property type="entry name" value="beta-beta-alpha zinc fingers"/>
    <property type="match status" value="1"/>
</dbReference>
<sequence length="452" mass="49498">MEFFNLCQDDLLQELYELRITGSFCDVVVEVQSRRYLAHKAVLSSTCHYFRSLFLAEPCSTLGPFVLDFISVETFEQVLDFIYRGQLSVPRADLSRLRAAAIALGLHCLQEACGPAEDDSDLWGAPEGAMDTCDDDSSRKDGNSPAREPVFPDCSGYEEGAEGNGNHSPLETSCNDPPLVPEQIVNNEESNTVLPPADLCNTEPVHIKTESCEESDKNQETPSESYMMPSFSSTPESVLIGSEGRYVCHKDVTWRTYAHCKPEIGSTVSGAPPSPRRSCLNPSTTLLPQSLVLSQSHLLDRPISRPWRVHEVHSRQDGKGESGSSADTVSCRVCGEAILQTMTALREHARSHVDIQALVCQVCHLHSTLLSNLVKHALLHVGVFLFSCDGCGKRFPVKCRLQEHQRGGCRASLSHGLGLAPMGLGSAVVGLPGQAQLKVETCLTSWNQRKTM</sequence>
<evidence type="ECO:0000256" key="5">
    <source>
        <dbReference type="ARBA" id="ARBA00022833"/>
    </source>
</evidence>
<evidence type="ECO:0000256" key="10">
    <source>
        <dbReference type="PROSITE-ProRule" id="PRU00042"/>
    </source>
</evidence>
<evidence type="ECO:0000313" key="14">
    <source>
        <dbReference type="Ensembl" id="ENSEBUP00000001707.1"/>
    </source>
</evidence>
<evidence type="ECO:0000256" key="3">
    <source>
        <dbReference type="ARBA" id="ARBA00022737"/>
    </source>
</evidence>
<evidence type="ECO:0000259" key="13">
    <source>
        <dbReference type="PROSITE" id="PS50157"/>
    </source>
</evidence>
<keyword evidence="3" id="KW-0677">Repeat</keyword>
<dbReference type="GO" id="GO:0005634">
    <property type="term" value="C:nucleus"/>
    <property type="evidence" value="ECO:0007669"/>
    <property type="project" value="UniProtKB-SubCell"/>
</dbReference>
<evidence type="ECO:0000256" key="1">
    <source>
        <dbReference type="ARBA" id="ARBA00004123"/>
    </source>
</evidence>
<feature type="compositionally biased region" description="Polar residues" evidence="11">
    <location>
        <begin position="220"/>
        <end position="234"/>
    </location>
</feature>
<dbReference type="Ensembl" id="ENSEBUT00000002041.1">
    <property type="protein sequence ID" value="ENSEBUP00000001707.1"/>
    <property type="gene ID" value="ENSEBUG00000001395.1"/>
</dbReference>
<keyword evidence="5" id="KW-0862">Zinc</keyword>
<dbReference type="PROSITE" id="PS50157">
    <property type="entry name" value="ZINC_FINGER_C2H2_2"/>
    <property type="match status" value="1"/>
</dbReference>
<dbReference type="SMART" id="SM00355">
    <property type="entry name" value="ZnF_C2H2"/>
    <property type="match status" value="3"/>
</dbReference>
<dbReference type="OMA" id="THERSPN"/>
<dbReference type="Proteomes" id="UP000694388">
    <property type="component" value="Unplaced"/>
</dbReference>
<dbReference type="Pfam" id="PF00651">
    <property type="entry name" value="BTB"/>
    <property type="match status" value="1"/>
</dbReference>
<reference evidence="14" key="2">
    <citation type="submission" date="2025-09" db="UniProtKB">
        <authorList>
            <consortium name="Ensembl"/>
        </authorList>
    </citation>
    <scope>IDENTIFICATION</scope>
</reference>
<name>A0A8C4N4Y4_EPTBU</name>
<keyword evidence="4 10" id="KW-0863">Zinc-finger</keyword>
<evidence type="ECO:0000256" key="9">
    <source>
        <dbReference type="ARBA" id="ARBA00023242"/>
    </source>
</evidence>
<feature type="compositionally biased region" description="Polar residues" evidence="11">
    <location>
        <begin position="165"/>
        <end position="175"/>
    </location>
</feature>
<dbReference type="GO" id="GO:0008270">
    <property type="term" value="F:zinc ion binding"/>
    <property type="evidence" value="ECO:0007669"/>
    <property type="project" value="UniProtKB-KW"/>
</dbReference>
<reference evidence="14" key="1">
    <citation type="submission" date="2025-08" db="UniProtKB">
        <authorList>
            <consortium name="Ensembl"/>
        </authorList>
    </citation>
    <scope>IDENTIFICATION</scope>
</reference>
<dbReference type="PROSITE" id="PS50097">
    <property type="entry name" value="BTB"/>
    <property type="match status" value="1"/>
</dbReference>
<dbReference type="InterPro" id="IPR011333">
    <property type="entry name" value="SKP1/BTB/POZ_sf"/>
</dbReference>
<feature type="compositionally biased region" description="Basic and acidic residues" evidence="11">
    <location>
        <begin position="208"/>
        <end position="219"/>
    </location>
</feature>
<dbReference type="CDD" id="cd18186">
    <property type="entry name" value="BTB_POZ_ZBTB_KLHL-like"/>
    <property type="match status" value="1"/>
</dbReference>
<dbReference type="PANTHER" id="PTHR46105:SF5">
    <property type="entry name" value="ZINC FINGER AND BTB DOMAIN-CONTAINING PROTEIN 44 ISOFORM X1"/>
    <property type="match status" value="1"/>
</dbReference>
<dbReference type="Gene3D" id="3.30.710.10">
    <property type="entry name" value="Potassium Channel Kv1.1, Chain A"/>
    <property type="match status" value="1"/>
</dbReference>
<keyword evidence="6" id="KW-0805">Transcription regulation</keyword>
<evidence type="ECO:0000256" key="8">
    <source>
        <dbReference type="ARBA" id="ARBA00023163"/>
    </source>
</evidence>
<feature type="region of interest" description="Disordered" evidence="11">
    <location>
        <begin position="119"/>
        <end position="182"/>
    </location>
</feature>
<keyword evidence="9" id="KW-0539">Nucleus</keyword>
<keyword evidence="7" id="KW-0238">DNA-binding</keyword>
<dbReference type="GO" id="GO:0000978">
    <property type="term" value="F:RNA polymerase II cis-regulatory region sequence-specific DNA binding"/>
    <property type="evidence" value="ECO:0007669"/>
    <property type="project" value="TreeGrafter"/>
</dbReference>